<feature type="transmembrane region" description="Helical" evidence="8">
    <location>
        <begin position="131"/>
        <end position="152"/>
    </location>
</feature>
<evidence type="ECO:0000256" key="2">
    <source>
        <dbReference type="ARBA" id="ARBA00009773"/>
    </source>
</evidence>
<keyword evidence="3" id="KW-0813">Transport</keyword>
<sequence>MPRKIEISYKTIIFTVVFLVSLWFLYYIKDILVQFFIAILIAAILDPVVTKISYKRIPRAVSVLLVYLTFLVIISFTFAAFIPTLINQTTSFVNNIPSLIKFAGMPQLLSDQIMREIITQLGSLPAQVSRLVISLFSNILSVVVVFVIAFYLSADREKLEKQLEKIMGEYKKEKVLAVVKQVEFKLSGWARGQFILMLVVGIAIYLGLVLLGIPFSLPLAILAGLLEAVPYIGPILSAIPAVFIGLGISPFLGLAAASLYFLVQQFENYLLVPKIMQKSTGVNPVITLLLLAVGFRLAGIVGVVIAIPLFISLRVIVEVYYKSK</sequence>
<dbReference type="AlphaFoldDB" id="A0A1F7X306"/>
<keyword evidence="5 8" id="KW-0812">Transmembrane</keyword>
<dbReference type="Pfam" id="PF01594">
    <property type="entry name" value="AI-2E_transport"/>
    <property type="match status" value="1"/>
</dbReference>
<evidence type="ECO:0000313" key="9">
    <source>
        <dbReference type="EMBL" id="OGM09480.1"/>
    </source>
</evidence>
<feature type="transmembrane region" description="Helical" evidence="8">
    <location>
        <begin position="284"/>
        <end position="311"/>
    </location>
</feature>
<feature type="transmembrane region" description="Helical" evidence="8">
    <location>
        <begin position="235"/>
        <end position="263"/>
    </location>
</feature>
<keyword evidence="7 8" id="KW-0472">Membrane</keyword>
<comment type="similarity">
    <text evidence="2">Belongs to the autoinducer-2 exporter (AI-2E) (TC 2.A.86) family.</text>
</comment>
<keyword evidence="6 8" id="KW-1133">Transmembrane helix</keyword>
<evidence type="ECO:0000313" key="10">
    <source>
        <dbReference type="Proteomes" id="UP000179219"/>
    </source>
</evidence>
<evidence type="ECO:0000256" key="6">
    <source>
        <dbReference type="ARBA" id="ARBA00022989"/>
    </source>
</evidence>
<evidence type="ECO:0000256" key="3">
    <source>
        <dbReference type="ARBA" id="ARBA00022448"/>
    </source>
</evidence>
<evidence type="ECO:0000256" key="5">
    <source>
        <dbReference type="ARBA" id="ARBA00022692"/>
    </source>
</evidence>
<dbReference type="GO" id="GO:0055085">
    <property type="term" value="P:transmembrane transport"/>
    <property type="evidence" value="ECO:0007669"/>
    <property type="project" value="TreeGrafter"/>
</dbReference>
<evidence type="ECO:0000256" key="4">
    <source>
        <dbReference type="ARBA" id="ARBA00022475"/>
    </source>
</evidence>
<accession>A0A1F7X306</accession>
<reference evidence="9 10" key="1">
    <citation type="journal article" date="2016" name="Nat. Commun.">
        <title>Thousands of microbial genomes shed light on interconnected biogeochemical processes in an aquifer system.</title>
        <authorList>
            <person name="Anantharaman K."/>
            <person name="Brown C.T."/>
            <person name="Hug L.A."/>
            <person name="Sharon I."/>
            <person name="Castelle C.J."/>
            <person name="Probst A.J."/>
            <person name="Thomas B.C."/>
            <person name="Singh A."/>
            <person name="Wilkins M.J."/>
            <person name="Karaoz U."/>
            <person name="Brodie E.L."/>
            <person name="Williams K.H."/>
            <person name="Hubbard S.S."/>
            <person name="Banfield J.F."/>
        </authorList>
    </citation>
    <scope>NUCLEOTIDE SEQUENCE [LARGE SCALE GENOMIC DNA]</scope>
</reference>
<protein>
    <recommendedName>
        <fullName evidence="11">AI-2E family transporter</fullName>
    </recommendedName>
</protein>
<comment type="subcellular location">
    <subcellularLocation>
        <location evidence="1">Cell membrane</location>
        <topology evidence="1">Multi-pass membrane protein</topology>
    </subcellularLocation>
</comment>
<evidence type="ECO:0000256" key="8">
    <source>
        <dbReference type="SAM" id="Phobius"/>
    </source>
</evidence>
<dbReference type="InterPro" id="IPR002549">
    <property type="entry name" value="AI-2E-like"/>
</dbReference>
<feature type="transmembrane region" description="Helical" evidence="8">
    <location>
        <begin position="31"/>
        <end position="49"/>
    </location>
</feature>
<comment type="caution">
    <text evidence="9">The sequence shown here is derived from an EMBL/GenBank/DDBJ whole genome shotgun (WGS) entry which is preliminary data.</text>
</comment>
<dbReference type="Proteomes" id="UP000179219">
    <property type="component" value="Unassembled WGS sequence"/>
</dbReference>
<gene>
    <name evidence="9" type="ORF">A2159_00930</name>
</gene>
<keyword evidence="4" id="KW-1003">Cell membrane</keyword>
<dbReference type="PANTHER" id="PTHR21716:SF53">
    <property type="entry name" value="PERMEASE PERM-RELATED"/>
    <property type="match status" value="1"/>
</dbReference>
<evidence type="ECO:0000256" key="1">
    <source>
        <dbReference type="ARBA" id="ARBA00004651"/>
    </source>
</evidence>
<organism evidence="9 10">
    <name type="scientific">Candidatus Woesebacteria bacterium RBG_13_34_9</name>
    <dbReference type="NCBI Taxonomy" id="1802477"/>
    <lineage>
        <taxon>Bacteria</taxon>
        <taxon>Candidatus Woeseibacteriota</taxon>
    </lineage>
</organism>
<feature type="transmembrane region" description="Helical" evidence="8">
    <location>
        <begin position="7"/>
        <end position="25"/>
    </location>
</feature>
<proteinExistence type="inferred from homology"/>
<feature type="transmembrane region" description="Helical" evidence="8">
    <location>
        <begin position="194"/>
        <end position="215"/>
    </location>
</feature>
<dbReference type="GO" id="GO:0005886">
    <property type="term" value="C:plasma membrane"/>
    <property type="evidence" value="ECO:0007669"/>
    <property type="project" value="UniProtKB-SubCell"/>
</dbReference>
<evidence type="ECO:0000256" key="7">
    <source>
        <dbReference type="ARBA" id="ARBA00023136"/>
    </source>
</evidence>
<dbReference type="EMBL" id="MGFP01000023">
    <property type="protein sequence ID" value="OGM09480.1"/>
    <property type="molecule type" value="Genomic_DNA"/>
</dbReference>
<evidence type="ECO:0008006" key="11">
    <source>
        <dbReference type="Google" id="ProtNLM"/>
    </source>
</evidence>
<feature type="transmembrane region" description="Helical" evidence="8">
    <location>
        <begin position="61"/>
        <end position="82"/>
    </location>
</feature>
<dbReference type="PANTHER" id="PTHR21716">
    <property type="entry name" value="TRANSMEMBRANE PROTEIN"/>
    <property type="match status" value="1"/>
</dbReference>
<name>A0A1F7X306_9BACT</name>